<feature type="transmembrane region" description="Helical" evidence="6">
    <location>
        <begin position="300"/>
        <end position="323"/>
    </location>
</feature>
<dbReference type="InterPro" id="IPR020846">
    <property type="entry name" value="MFS_dom"/>
</dbReference>
<dbReference type="InterPro" id="IPR052714">
    <property type="entry name" value="MFS_Exporter"/>
</dbReference>
<organism evidence="8 9">
    <name type="scientific">Pueribacillus theae</name>
    <dbReference type="NCBI Taxonomy" id="2171751"/>
    <lineage>
        <taxon>Bacteria</taxon>
        <taxon>Bacillati</taxon>
        <taxon>Bacillota</taxon>
        <taxon>Bacilli</taxon>
        <taxon>Bacillales</taxon>
        <taxon>Bacillaceae</taxon>
        <taxon>Pueribacillus</taxon>
    </lineage>
</organism>
<evidence type="ECO:0000313" key="9">
    <source>
        <dbReference type="Proteomes" id="UP000245998"/>
    </source>
</evidence>
<protein>
    <submittedName>
        <fullName evidence="8">MFS transporter</fullName>
    </submittedName>
</protein>
<dbReference type="PROSITE" id="PS50850">
    <property type="entry name" value="MFS"/>
    <property type="match status" value="1"/>
</dbReference>
<evidence type="ECO:0000259" key="7">
    <source>
        <dbReference type="PROSITE" id="PS50850"/>
    </source>
</evidence>
<keyword evidence="4 6" id="KW-1133">Transmembrane helix</keyword>
<evidence type="ECO:0000256" key="3">
    <source>
        <dbReference type="ARBA" id="ARBA00022692"/>
    </source>
</evidence>
<feature type="transmembrane region" description="Helical" evidence="6">
    <location>
        <begin position="167"/>
        <end position="191"/>
    </location>
</feature>
<feature type="domain" description="Major facilitator superfamily (MFS) profile" evidence="7">
    <location>
        <begin position="13"/>
        <end position="387"/>
    </location>
</feature>
<keyword evidence="3 6" id="KW-0812">Transmembrane</keyword>
<keyword evidence="9" id="KW-1185">Reference proteome</keyword>
<dbReference type="Gene3D" id="1.20.1250.20">
    <property type="entry name" value="MFS general substrate transporter like domains"/>
    <property type="match status" value="1"/>
</dbReference>
<feature type="transmembrane region" description="Helical" evidence="6">
    <location>
        <begin position="139"/>
        <end position="161"/>
    </location>
</feature>
<evidence type="ECO:0000256" key="5">
    <source>
        <dbReference type="ARBA" id="ARBA00023136"/>
    </source>
</evidence>
<evidence type="ECO:0000256" key="1">
    <source>
        <dbReference type="ARBA" id="ARBA00004651"/>
    </source>
</evidence>
<sequence>MTDDKKTPIWTKNFIGSAITNFFIFLNYFTLLTIMPVYVVENLQRSKTDAGLVVTLFLLAAILTRPLSGRIIDKYGKKRVLIVCMVFFFFSTILYIWVTNFYLLLILRFVHGVWFSIGTTAIGAIAADLVPPARRGEGLGYFAMSNNIAVVAGPLIALTLLQYTTFTWLFIVFSVLMFGGVLYSFIIEVPNVGSTQTEKRKLSFDDLFERKVITISFVASLVALTYSSVVSFISIYAQQKNLLVAASYFFLVYAAAMLISRPFVGRIFDRKGPSYVIYPSFILFTIGLITLSLTNSSFSFLFSGVLIGLGFGSLVPSITALAIQTAAKERSAHATATLFTFFDGGIALGSLLFGVVATLFGYEKLYFLASLFPLFALVLYRWMQNVKPKTNVDPVTDLKGK</sequence>
<keyword evidence="2" id="KW-0813">Transport</keyword>
<feature type="transmembrane region" description="Helical" evidence="6">
    <location>
        <begin position="212"/>
        <end position="236"/>
    </location>
</feature>
<comment type="subcellular location">
    <subcellularLocation>
        <location evidence="1">Cell membrane</location>
        <topology evidence="1">Multi-pass membrane protein</topology>
    </subcellularLocation>
</comment>
<feature type="transmembrane region" description="Helical" evidence="6">
    <location>
        <begin position="14"/>
        <end position="38"/>
    </location>
</feature>
<evidence type="ECO:0000256" key="4">
    <source>
        <dbReference type="ARBA" id="ARBA00022989"/>
    </source>
</evidence>
<keyword evidence="5 6" id="KW-0472">Membrane</keyword>
<gene>
    <name evidence="8" type="ORF">DCC39_16490</name>
</gene>
<feature type="transmembrane region" description="Helical" evidence="6">
    <location>
        <begin position="242"/>
        <end position="264"/>
    </location>
</feature>
<proteinExistence type="predicted"/>
<comment type="caution">
    <text evidence="8">The sequence shown here is derived from an EMBL/GenBank/DDBJ whole genome shotgun (WGS) entry which is preliminary data.</text>
</comment>
<evidence type="ECO:0000313" key="8">
    <source>
        <dbReference type="EMBL" id="PWA07627.1"/>
    </source>
</evidence>
<feature type="transmembrane region" description="Helical" evidence="6">
    <location>
        <begin position="276"/>
        <end position="294"/>
    </location>
</feature>
<dbReference type="OrthoDB" id="9814001at2"/>
<reference evidence="8 9" key="1">
    <citation type="submission" date="2018-04" db="EMBL/GenBank/DDBJ databases">
        <title>Camelliibacillus theae gen. nov., sp. nov., isolated from Pu'er tea.</title>
        <authorList>
            <person name="Niu L."/>
        </authorList>
    </citation>
    <scope>NUCLEOTIDE SEQUENCE [LARGE SCALE GENOMIC DNA]</scope>
    <source>
        <strain evidence="8 9">T8</strain>
    </source>
</reference>
<dbReference type="GO" id="GO:0005886">
    <property type="term" value="C:plasma membrane"/>
    <property type="evidence" value="ECO:0007669"/>
    <property type="project" value="UniProtKB-SubCell"/>
</dbReference>
<dbReference type="AlphaFoldDB" id="A0A2U1JR21"/>
<evidence type="ECO:0000256" key="2">
    <source>
        <dbReference type="ARBA" id="ARBA00022448"/>
    </source>
</evidence>
<feature type="transmembrane region" description="Helical" evidence="6">
    <location>
        <begin position="50"/>
        <end position="68"/>
    </location>
</feature>
<dbReference type="InterPro" id="IPR011701">
    <property type="entry name" value="MFS"/>
</dbReference>
<dbReference type="GO" id="GO:0022857">
    <property type="term" value="F:transmembrane transporter activity"/>
    <property type="evidence" value="ECO:0007669"/>
    <property type="project" value="InterPro"/>
</dbReference>
<evidence type="ECO:0000256" key="6">
    <source>
        <dbReference type="SAM" id="Phobius"/>
    </source>
</evidence>
<dbReference type="Proteomes" id="UP000245998">
    <property type="component" value="Unassembled WGS sequence"/>
</dbReference>
<feature type="transmembrane region" description="Helical" evidence="6">
    <location>
        <begin position="104"/>
        <end position="127"/>
    </location>
</feature>
<name>A0A2U1JR21_9BACI</name>
<feature type="transmembrane region" description="Helical" evidence="6">
    <location>
        <begin position="335"/>
        <end position="359"/>
    </location>
</feature>
<dbReference type="EMBL" id="QCZG01000049">
    <property type="protein sequence ID" value="PWA07627.1"/>
    <property type="molecule type" value="Genomic_DNA"/>
</dbReference>
<dbReference type="PANTHER" id="PTHR23531">
    <property type="entry name" value="QUINOLENE RESISTANCE PROTEIN NORA"/>
    <property type="match status" value="1"/>
</dbReference>
<dbReference type="SUPFAM" id="SSF103473">
    <property type="entry name" value="MFS general substrate transporter"/>
    <property type="match status" value="1"/>
</dbReference>
<dbReference type="InterPro" id="IPR036259">
    <property type="entry name" value="MFS_trans_sf"/>
</dbReference>
<feature type="transmembrane region" description="Helical" evidence="6">
    <location>
        <begin position="365"/>
        <end position="383"/>
    </location>
</feature>
<accession>A0A2U1JR21</accession>
<feature type="transmembrane region" description="Helical" evidence="6">
    <location>
        <begin position="80"/>
        <end position="98"/>
    </location>
</feature>
<dbReference type="PANTHER" id="PTHR23531:SF2">
    <property type="entry name" value="PERMEASE"/>
    <property type="match status" value="1"/>
</dbReference>
<dbReference type="RefSeq" id="WP_116556001.1">
    <property type="nucleotide sequence ID" value="NZ_QCZG01000049.1"/>
</dbReference>
<dbReference type="Pfam" id="PF07690">
    <property type="entry name" value="MFS_1"/>
    <property type="match status" value="1"/>
</dbReference>
<dbReference type="CDD" id="cd17489">
    <property type="entry name" value="MFS_YfcJ_like"/>
    <property type="match status" value="1"/>
</dbReference>